<name>A0A978UV60_ZIZJJ</name>
<dbReference type="GO" id="GO:0016491">
    <property type="term" value="F:oxidoreductase activity"/>
    <property type="evidence" value="ECO:0007669"/>
    <property type="project" value="UniProtKB-KW"/>
</dbReference>
<dbReference type="PANTHER" id="PTHR13847:SF287">
    <property type="entry name" value="FAD-DEPENDENT OXIDOREDUCTASE DOMAIN-CONTAINING PROTEIN 1"/>
    <property type="match status" value="1"/>
</dbReference>
<evidence type="ECO:0000256" key="3">
    <source>
        <dbReference type="ARBA" id="ARBA00046185"/>
    </source>
</evidence>
<evidence type="ECO:0000313" key="5">
    <source>
        <dbReference type="EMBL" id="KAH7518760.1"/>
    </source>
</evidence>
<evidence type="ECO:0000256" key="1">
    <source>
        <dbReference type="ARBA" id="ARBA00023002"/>
    </source>
</evidence>
<dbReference type="Gene3D" id="3.50.50.60">
    <property type="entry name" value="FAD/NAD(P)-binding domain"/>
    <property type="match status" value="1"/>
</dbReference>
<sequence>MALVDKAVPCSGATGAVQGYLWMVHKAPGTHSWGLAIRSHRLFVMLAESLREQRLDPLQHLGWKNKGSILTGRSPEELDVLKTSVTLLWDAGLRVEYLSRCWVNRHFSSEGRNVEFFYDPVTSLVSEEVIAIKTSMNTLYSKKAIVVAAGCYSGSLMHDLFRESEIVLDAPRKTSKGSPVSAREFDSIYHGLMEAGYVNLQTATPLPRILTSEAFDRGQALSISMTATMDSMGNLVLVPHGKPVIGPEPSLPNVFLATENEGGGLSMALGTAEMEADMLLGNSGKV</sequence>
<comment type="caution">
    <text evidence="5">The sequence shown here is derived from an EMBL/GenBank/DDBJ whole genome shotgun (WGS) entry which is preliminary data.</text>
</comment>
<comment type="function">
    <text evidence="3">Required for the assembly of the mitochondrial membrane respiratory chain NADH dehydrogenase (Complex I). Involved in mid-late stages of complex I assembly.</text>
</comment>
<feature type="domain" description="FAD dependent oxidoreductase" evidence="4">
    <location>
        <begin position="111"/>
        <end position="277"/>
    </location>
</feature>
<accession>A0A978UV60</accession>
<evidence type="ECO:0000313" key="6">
    <source>
        <dbReference type="Proteomes" id="UP000813462"/>
    </source>
</evidence>
<dbReference type="Pfam" id="PF01266">
    <property type="entry name" value="DAO"/>
    <property type="match status" value="1"/>
</dbReference>
<dbReference type="AlphaFoldDB" id="A0A978UV60"/>
<dbReference type="Gene3D" id="3.30.9.10">
    <property type="entry name" value="D-Amino Acid Oxidase, subunit A, domain 2"/>
    <property type="match status" value="1"/>
</dbReference>
<dbReference type="SUPFAM" id="SSF51905">
    <property type="entry name" value="FAD/NAD(P)-binding domain"/>
    <property type="match status" value="1"/>
</dbReference>
<proteinExistence type="predicted"/>
<dbReference type="PANTHER" id="PTHR13847">
    <property type="entry name" value="SARCOSINE DEHYDROGENASE-RELATED"/>
    <property type="match status" value="1"/>
</dbReference>
<evidence type="ECO:0000256" key="2">
    <source>
        <dbReference type="ARBA" id="ARBA00039785"/>
    </source>
</evidence>
<dbReference type="EMBL" id="JAEACU010000009">
    <property type="protein sequence ID" value="KAH7518760.1"/>
    <property type="molecule type" value="Genomic_DNA"/>
</dbReference>
<dbReference type="InterPro" id="IPR006076">
    <property type="entry name" value="FAD-dep_OxRdtase"/>
</dbReference>
<reference evidence="5" key="1">
    <citation type="journal article" date="2021" name="Front. Plant Sci.">
        <title>Chromosome-Scale Genome Assembly for Chinese Sour Jujube and Insights Into Its Genome Evolution and Domestication Signature.</title>
        <authorList>
            <person name="Shen L.-Y."/>
            <person name="Luo H."/>
            <person name="Wang X.-L."/>
            <person name="Wang X.-M."/>
            <person name="Qiu X.-J."/>
            <person name="Liu H."/>
            <person name="Zhou S.-S."/>
            <person name="Jia K.-H."/>
            <person name="Nie S."/>
            <person name="Bao Y.-T."/>
            <person name="Zhang R.-G."/>
            <person name="Yun Q.-Z."/>
            <person name="Chai Y.-H."/>
            <person name="Lu J.-Y."/>
            <person name="Li Y."/>
            <person name="Zhao S.-W."/>
            <person name="Mao J.-F."/>
            <person name="Jia S.-G."/>
            <person name="Mao Y.-M."/>
        </authorList>
    </citation>
    <scope>NUCLEOTIDE SEQUENCE</scope>
    <source>
        <strain evidence="5">AT0</strain>
        <tissue evidence="5">Leaf</tissue>
    </source>
</reference>
<dbReference type="GO" id="GO:0005737">
    <property type="term" value="C:cytoplasm"/>
    <property type="evidence" value="ECO:0007669"/>
    <property type="project" value="TreeGrafter"/>
</dbReference>
<keyword evidence="1" id="KW-0560">Oxidoreductase</keyword>
<organism evidence="5 6">
    <name type="scientific">Ziziphus jujuba var. spinosa</name>
    <dbReference type="NCBI Taxonomy" id="714518"/>
    <lineage>
        <taxon>Eukaryota</taxon>
        <taxon>Viridiplantae</taxon>
        <taxon>Streptophyta</taxon>
        <taxon>Embryophyta</taxon>
        <taxon>Tracheophyta</taxon>
        <taxon>Spermatophyta</taxon>
        <taxon>Magnoliopsida</taxon>
        <taxon>eudicotyledons</taxon>
        <taxon>Gunneridae</taxon>
        <taxon>Pentapetalae</taxon>
        <taxon>rosids</taxon>
        <taxon>fabids</taxon>
        <taxon>Rosales</taxon>
        <taxon>Rhamnaceae</taxon>
        <taxon>Paliureae</taxon>
        <taxon>Ziziphus</taxon>
    </lineage>
</organism>
<dbReference type="Proteomes" id="UP000813462">
    <property type="component" value="Unassembled WGS sequence"/>
</dbReference>
<gene>
    <name evidence="5" type="ORF">FEM48_Zijuj09G0205300</name>
</gene>
<evidence type="ECO:0000259" key="4">
    <source>
        <dbReference type="Pfam" id="PF01266"/>
    </source>
</evidence>
<protein>
    <recommendedName>
        <fullName evidence="2">FAD-dependent oxidoreductase domain-containing protein 1</fullName>
    </recommendedName>
</protein>
<dbReference type="InterPro" id="IPR036188">
    <property type="entry name" value="FAD/NAD-bd_sf"/>
</dbReference>